<evidence type="ECO:0000256" key="7">
    <source>
        <dbReference type="ARBA" id="ARBA00023170"/>
    </source>
</evidence>
<proteinExistence type="inferred from homology"/>
<keyword evidence="7 10" id="KW-0675">Receptor</keyword>
<dbReference type="KEGG" id="rvi:RVIR1_09240"/>
<dbReference type="InterPro" id="IPR013822">
    <property type="entry name" value="Signal_recog_particl_SRP54_hlx"/>
</dbReference>
<dbReference type="OrthoDB" id="9804720at2"/>
<evidence type="ECO:0000256" key="2">
    <source>
        <dbReference type="ARBA" id="ARBA00022490"/>
    </source>
</evidence>
<evidence type="ECO:0000313" key="12">
    <source>
        <dbReference type="EMBL" id="BBB15404.1"/>
    </source>
</evidence>
<keyword evidence="2 10" id="KW-0963">Cytoplasm</keyword>
<evidence type="ECO:0000256" key="5">
    <source>
        <dbReference type="ARBA" id="ARBA00023134"/>
    </source>
</evidence>
<protein>
    <recommendedName>
        <fullName evidence="10">Signal recognition particle receptor FtsY</fullName>
        <shortName evidence="10">SRP receptor</shortName>
        <ecNumber evidence="10">3.6.5.4</ecNumber>
    </recommendedName>
</protein>
<gene>
    <name evidence="10 12" type="primary">ftsY</name>
    <name evidence="12" type="ORF">RVIR1_09240</name>
</gene>
<keyword evidence="4 10" id="KW-0378">Hydrolase</keyword>
<evidence type="ECO:0000256" key="3">
    <source>
        <dbReference type="ARBA" id="ARBA00022741"/>
    </source>
</evidence>
<dbReference type="GO" id="GO:0006614">
    <property type="term" value="P:SRP-dependent cotranslational protein targeting to membrane"/>
    <property type="evidence" value="ECO:0007669"/>
    <property type="project" value="InterPro"/>
</dbReference>
<feature type="domain" description="SRP54-type proteins GTP-binding" evidence="11">
    <location>
        <begin position="296"/>
        <end position="309"/>
    </location>
</feature>
<dbReference type="SMART" id="SM00963">
    <property type="entry name" value="SRP54_N"/>
    <property type="match status" value="1"/>
</dbReference>
<feature type="binding site" evidence="10">
    <location>
        <begin position="129"/>
        <end position="136"/>
    </location>
    <ligand>
        <name>GTP</name>
        <dbReference type="ChEBI" id="CHEBI:37565"/>
    </ligand>
</feature>
<dbReference type="SMART" id="SM00382">
    <property type="entry name" value="AAA"/>
    <property type="match status" value="1"/>
</dbReference>
<dbReference type="RefSeq" id="WP_126322861.1">
    <property type="nucleotide sequence ID" value="NZ_AP018005.1"/>
</dbReference>
<evidence type="ECO:0000313" key="13">
    <source>
        <dbReference type="Proteomes" id="UP000282483"/>
    </source>
</evidence>
<keyword evidence="6 10" id="KW-0472">Membrane</keyword>
<dbReference type="InterPro" id="IPR027417">
    <property type="entry name" value="P-loop_NTPase"/>
</dbReference>
<evidence type="ECO:0000256" key="9">
    <source>
        <dbReference type="ARBA" id="ARBA00053570"/>
    </source>
</evidence>
<evidence type="ECO:0000256" key="10">
    <source>
        <dbReference type="HAMAP-Rule" id="MF_00920"/>
    </source>
</evidence>
<dbReference type="PANTHER" id="PTHR43134:SF1">
    <property type="entry name" value="SIGNAL RECOGNITION PARTICLE RECEPTOR SUBUNIT ALPHA"/>
    <property type="match status" value="1"/>
</dbReference>
<dbReference type="InterPro" id="IPR003593">
    <property type="entry name" value="AAA+_ATPase"/>
</dbReference>
<evidence type="ECO:0000256" key="6">
    <source>
        <dbReference type="ARBA" id="ARBA00023136"/>
    </source>
</evidence>
<reference evidence="12 13" key="1">
    <citation type="submission" date="2017-03" db="EMBL/GenBank/DDBJ databases">
        <title>The genome sequence of Candidatus Rickettsiella viridis.</title>
        <authorList>
            <person name="Nikoh N."/>
            <person name="Tsuchida T."/>
            <person name="Yamaguchi K."/>
            <person name="Maeda T."/>
            <person name="Shigenobu S."/>
            <person name="Fukatsu T."/>
        </authorList>
    </citation>
    <scope>NUCLEOTIDE SEQUENCE [LARGE SCALE GENOMIC DNA]</scope>
    <source>
        <strain evidence="12 13">Ap-RA04</strain>
    </source>
</reference>
<dbReference type="SUPFAM" id="SSF47364">
    <property type="entry name" value="Domain of the SRP/SRP receptor G-proteins"/>
    <property type="match status" value="1"/>
</dbReference>
<dbReference type="InterPro" id="IPR004390">
    <property type="entry name" value="SR_rcpt_FtsY"/>
</dbReference>
<comment type="subunit">
    <text evidence="10">Part of the signal recognition particle protein translocation system, which is composed of SRP and FtsY. SRP is a ribonucleoprotein composed of Ffh and a 4.5S RNA molecule.</text>
</comment>
<dbReference type="NCBIfam" id="TIGR00064">
    <property type="entry name" value="ftsY"/>
    <property type="match status" value="1"/>
</dbReference>
<evidence type="ECO:0000256" key="1">
    <source>
        <dbReference type="ARBA" id="ARBA00022475"/>
    </source>
</evidence>
<dbReference type="SUPFAM" id="SSF52540">
    <property type="entry name" value="P-loop containing nucleoside triphosphate hydrolases"/>
    <property type="match status" value="1"/>
</dbReference>
<dbReference type="Pfam" id="PF00448">
    <property type="entry name" value="SRP54"/>
    <property type="match status" value="1"/>
</dbReference>
<evidence type="ECO:0000256" key="8">
    <source>
        <dbReference type="ARBA" id="ARBA00048027"/>
    </source>
</evidence>
<dbReference type="AlphaFoldDB" id="A0A2Z5UVA8"/>
<dbReference type="InterPro" id="IPR042101">
    <property type="entry name" value="SRP54_N_sf"/>
</dbReference>
<dbReference type="FunFam" id="1.20.120.140:FF:000002">
    <property type="entry name" value="Signal recognition particle receptor FtsY"/>
    <property type="match status" value="1"/>
</dbReference>
<dbReference type="GO" id="GO:0003924">
    <property type="term" value="F:GTPase activity"/>
    <property type="evidence" value="ECO:0007669"/>
    <property type="project" value="UniProtKB-UniRule"/>
</dbReference>
<dbReference type="CDD" id="cd17874">
    <property type="entry name" value="FtsY"/>
    <property type="match status" value="1"/>
</dbReference>
<dbReference type="Pfam" id="PF02881">
    <property type="entry name" value="SRP54_N"/>
    <property type="match status" value="1"/>
</dbReference>
<dbReference type="SMART" id="SM00962">
    <property type="entry name" value="SRP54"/>
    <property type="match status" value="1"/>
</dbReference>
<keyword evidence="13" id="KW-1185">Reference proteome</keyword>
<name>A0A2Z5UVA8_9COXI</name>
<dbReference type="Gene3D" id="1.20.120.140">
    <property type="entry name" value="Signal recognition particle SRP54, nucleotide-binding domain"/>
    <property type="match status" value="1"/>
</dbReference>
<dbReference type="GO" id="GO:0005525">
    <property type="term" value="F:GTP binding"/>
    <property type="evidence" value="ECO:0007669"/>
    <property type="project" value="UniProtKB-UniRule"/>
</dbReference>
<dbReference type="HAMAP" id="MF_00920">
    <property type="entry name" value="FtsY"/>
    <property type="match status" value="1"/>
</dbReference>
<keyword evidence="5 10" id="KW-0342">GTP-binding</keyword>
<evidence type="ECO:0000256" key="4">
    <source>
        <dbReference type="ARBA" id="ARBA00022801"/>
    </source>
</evidence>
<sequence length="329" mass="35931">MFKFLKRKETSDEQVQPKKPAFFGRLKESLQKTRHQLVEGLANLVLGRKTVDADLIEEIENLLLSADVGASVTEEIIDALNHQLKRNQLADGKAVWAVLQQHLMSLLQACEQPLQINSEHKPTVILVVGVNGVGKTTTIGKLAHYFKKQGEQVMLAAGDTFRAAATEQLAVWAERNQLPLIAQHQGADSASVIYDALQAANARNIDVLIADTAGRLHTKDNLMQELHKVKKVLAKLDATAPHETLLVLDASIGQNSLVQAEVFHKAIQLTGVVLTKLDGSAKGGMIFSIAKKLSLPIRFTGLGEGIEDLQPFSSKVFIDALFDINKVTS</sequence>
<dbReference type="Proteomes" id="UP000282483">
    <property type="component" value="Chromosome"/>
</dbReference>
<comment type="catalytic activity">
    <reaction evidence="8 10">
        <text>GTP + H2O = GDP + phosphate + H(+)</text>
        <dbReference type="Rhea" id="RHEA:19669"/>
        <dbReference type="ChEBI" id="CHEBI:15377"/>
        <dbReference type="ChEBI" id="CHEBI:15378"/>
        <dbReference type="ChEBI" id="CHEBI:37565"/>
        <dbReference type="ChEBI" id="CHEBI:43474"/>
        <dbReference type="ChEBI" id="CHEBI:58189"/>
        <dbReference type="EC" id="3.6.5.4"/>
    </reaction>
</comment>
<accession>A0A2Z5UVA8</accession>
<dbReference type="GO" id="GO:0005886">
    <property type="term" value="C:plasma membrane"/>
    <property type="evidence" value="ECO:0007669"/>
    <property type="project" value="UniProtKB-SubCell"/>
</dbReference>
<dbReference type="EC" id="3.6.5.4" evidence="10"/>
<dbReference type="InterPro" id="IPR036225">
    <property type="entry name" value="SRP/SRP_N"/>
</dbReference>
<organism evidence="12 13">
    <name type="scientific">Candidatus Rickettsiella viridis</name>
    <dbReference type="NCBI Taxonomy" id="676208"/>
    <lineage>
        <taxon>Bacteria</taxon>
        <taxon>Pseudomonadati</taxon>
        <taxon>Pseudomonadota</taxon>
        <taxon>Gammaproteobacteria</taxon>
        <taxon>Legionellales</taxon>
        <taxon>Coxiellaceae</taxon>
        <taxon>Rickettsiella</taxon>
    </lineage>
</organism>
<dbReference type="EMBL" id="AP018005">
    <property type="protein sequence ID" value="BBB15404.1"/>
    <property type="molecule type" value="Genomic_DNA"/>
</dbReference>
<keyword evidence="3 10" id="KW-0547">Nucleotide-binding</keyword>
<comment type="similarity">
    <text evidence="10">Belongs to the GTP-binding SRP family. FtsY subfamily.</text>
</comment>
<comment type="subcellular location">
    <subcellularLocation>
        <location evidence="10">Cell membrane</location>
        <topology evidence="10">Peripheral membrane protein</topology>
        <orientation evidence="10">Cytoplasmic side</orientation>
    </subcellularLocation>
    <subcellularLocation>
        <location evidence="10">Cytoplasm</location>
    </subcellularLocation>
</comment>
<dbReference type="GO" id="GO:0005047">
    <property type="term" value="F:signal recognition particle binding"/>
    <property type="evidence" value="ECO:0007669"/>
    <property type="project" value="TreeGrafter"/>
</dbReference>
<dbReference type="FunFam" id="3.40.50.300:FF:000053">
    <property type="entry name" value="Signal recognition particle receptor FtsY"/>
    <property type="match status" value="1"/>
</dbReference>
<feature type="binding site" evidence="10">
    <location>
        <begin position="275"/>
        <end position="278"/>
    </location>
    <ligand>
        <name>GTP</name>
        <dbReference type="ChEBI" id="CHEBI:37565"/>
    </ligand>
</feature>
<dbReference type="GO" id="GO:0005737">
    <property type="term" value="C:cytoplasm"/>
    <property type="evidence" value="ECO:0007669"/>
    <property type="project" value="UniProtKB-SubCell"/>
</dbReference>
<comment type="function">
    <text evidence="9 10">Involved in targeting and insertion of nascent membrane proteins into the cytoplasmic membrane. Acts as a receptor for the complex formed by the signal recognition particle (SRP) and the ribosome-nascent chain (RNC). Interaction with SRP-RNC leads to the transfer of the RNC complex to the Sec translocase for insertion into the membrane, the hydrolysis of GTP by both Ffh and FtsY, and the dissociation of the SRP-FtsY complex into the individual components.</text>
</comment>
<dbReference type="PROSITE" id="PS00300">
    <property type="entry name" value="SRP54"/>
    <property type="match status" value="1"/>
</dbReference>
<keyword evidence="1 10" id="KW-1003">Cell membrane</keyword>
<dbReference type="PANTHER" id="PTHR43134">
    <property type="entry name" value="SIGNAL RECOGNITION PARTICLE RECEPTOR SUBUNIT ALPHA"/>
    <property type="match status" value="1"/>
</dbReference>
<evidence type="ECO:0000259" key="11">
    <source>
        <dbReference type="PROSITE" id="PS00300"/>
    </source>
</evidence>
<dbReference type="InterPro" id="IPR000897">
    <property type="entry name" value="SRP54_GTPase_dom"/>
</dbReference>
<feature type="binding site" evidence="10">
    <location>
        <begin position="211"/>
        <end position="215"/>
    </location>
    <ligand>
        <name>GTP</name>
        <dbReference type="ChEBI" id="CHEBI:37565"/>
    </ligand>
</feature>
<dbReference type="Gene3D" id="3.40.50.300">
    <property type="entry name" value="P-loop containing nucleotide triphosphate hydrolases"/>
    <property type="match status" value="1"/>
</dbReference>